<evidence type="ECO:0000256" key="1">
    <source>
        <dbReference type="SAM" id="Phobius"/>
    </source>
</evidence>
<comment type="caution">
    <text evidence="2">The sequence shown here is derived from an EMBL/GenBank/DDBJ whole genome shotgun (WGS) entry which is preliminary data.</text>
</comment>
<dbReference type="RefSeq" id="WP_076512712.1">
    <property type="nucleotide sequence ID" value="NZ_CM125968.1"/>
</dbReference>
<feature type="transmembrane region" description="Helical" evidence="1">
    <location>
        <begin position="34"/>
        <end position="52"/>
    </location>
</feature>
<feature type="transmembrane region" description="Helical" evidence="1">
    <location>
        <begin position="59"/>
        <end position="76"/>
    </location>
</feature>
<reference evidence="3" key="1">
    <citation type="submission" date="2023-07" db="EMBL/GenBank/DDBJ databases">
        <title>Draft genomic sequences of Priestia flexa CCM isolated from the soil of an abandoned mine contaminated by free cyanide in the high Andean zone of Tacna, Peru.</title>
        <authorList>
            <person name="Caceda Quiroz C.J."/>
            <person name="Maraza Chooque G.J."/>
            <person name="Fora Quispe G.L."/>
            <person name="Carpio Mamani M."/>
        </authorList>
    </citation>
    <scope>NUCLEOTIDE SEQUENCE [LARGE SCALE GENOMIC DNA]</scope>
    <source>
        <strain evidence="3">CCM</strain>
    </source>
</reference>
<keyword evidence="1" id="KW-1133">Transmembrane helix</keyword>
<evidence type="ECO:0000313" key="2">
    <source>
        <dbReference type="EMBL" id="MDW8518409.1"/>
    </source>
</evidence>
<keyword evidence="1" id="KW-0472">Membrane</keyword>
<gene>
    <name evidence="2" type="ORF">RIB56_20075</name>
</gene>
<dbReference type="Proteomes" id="UP001284771">
    <property type="component" value="Unassembled WGS sequence"/>
</dbReference>
<accession>A0ABU4JBN2</accession>
<feature type="transmembrane region" description="Helical" evidence="1">
    <location>
        <begin position="88"/>
        <end position="113"/>
    </location>
</feature>
<name>A0ABU4JBN2_9BACI</name>
<sequence>MSKEQYWQTIHKTQDKLNRLFYDYWKQYSDFGNWQFWTVLALAVLPLVLLCFTVDRKRIFELFFFGYTVHILWTYIDIALGGSNHLIHTYFLIPILPNASNITASVLPVGFLLLYQYCTNHNKNFYIYTIVLSALFAFGLAPLEKSVGLIEARKSMNLFYVFLIDLGVVYFAYWLTKWLLKIQNKEQAID</sequence>
<protein>
    <submittedName>
        <fullName evidence="2">Uncharacterized protein</fullName>
    </submittedName>
</protein>
<dbReference type="EMBL" id="JAWUZT010000104">
    <property type="protein sequence ID" value="MDW8518409.1"/>
    <property type="molecule type" value="Genomic_DNA"/>
</dbReference>
<proteinExistence type="predicted"/>
<keyword evidence="1" id="KW-0812">Transmembrane</keyword>
<feature type="transmembrane region" description="Helical" evidence="1">
    <location>
        <begin position="155"/>
        <end position="175"/>
    </location>
</feature>
<evidence type="ECO:0000313" key="3">
    <source>
        <dbReference type="Proteomes" id="UP001284771"/>
    </source>
</evidence>
<keyword evidence="3" id="KW-1185">Reference proteome</keyword>
<organism evidence="2 3">
    <name type="scientific">Priestia flexa</name>
    <dbReference type="NCBI Taxonomy" id="86664"/>
    <lineage>
        <taxon>Bacteria</taxon>
        <taxon>Bacillati</taxon>
        <taxon>Bacillota</taxon>
        <taxon>Bacilli</taxon>
        <taxon>Bacillales</taxon>
        <taxon>Bacillaceae</taxon>
        <taxon>Priestia</taxon>
    </lineage>
</organism>
<feature type="transmembrane region" description="Helical" evidence="1">
    <location>
        <begin position="125"/>
        <end position="143"/>
    </location>
</feature>